<keyword evidence="5" id="KW-0175">Coiled coil</keyword>
<feature type="region of interest" description="Disordered" evidence="6">
    <location>
        <begin position="373"/>
        <end position="396"/>
    </location>
</feature>
<evidence type="ECO:0000259" key="8">
    <source>
        <dbReference type="PROSITE" id="PS50119"/>
    </source>
</evidence>
<dbReference type="Proteomes" id="UP000694620">
    <property type="component" value="Chromosome 12"/>
</dbReference>
<evidence type="ECO:0000256" key="5">
    <source>
        <dbReference type="SAM" id="Coils"/>
    </source>
</evidence>
<evidence type="ECO:0000313" key="9">
    <source>
        <dbReference type="Ensembl" id="ENSECRP00000022556.1"/>
    </source>
</evidence>
<feature type="compositionally biased region" description="Polar residues" evidence="6">
    <location>
        <begin position="381"/>
        <end position="392"/>
    </location>
</feature>
<feature type="domain" description="B box-type" evidence="8">
    <location>
        <begin position="134"/>
        <end position="174"/>
    </location>
</feature>
<reference evidence="9" key="2">
    <citation type="submission" date="2025-08" db="UniProtKB">
        <authorList>
            <consortium name="Ensembl"/>
        </authorList>
    </citation>
    <scope>IDENTIFICATION</scope>
</reference>
<dbReference type="InterPro" id="IPR058030">
    <property type="entry name" value="TRIM8/14/16/25/29/45/65_CC"/>
</dbReference>
<dbReference type="GO" id="GO:0008270">
    <property type="term" value="F:zinc ion binding"/>
    <property type="evidence" value="ECO:0007669"/>
    <property type="project" value="UniProtKB-KW"/>
</dbReference>
<evidence type="ECO:0000256" key="4">
    <source>
        <dbReference type="PROSITE-ProRule" id="PRU00024"/>
    </source>
</evidence>
<keyword evidence="1" id="KW-0479">Metal-binding</keyword>
<dbReference type="AlphaFoldDB" id="A0A8C4SWX6"/>
<feature type="coiled-coil region" evidence="5">
    <location>
        <begin position="247"/>
        <end position="284"/>
    </location>
</feature>
<evidence type="ECO:0000259" key="7">
    <source>
        <dbReference type="PROSITE" id="PS50089"/>
    </source>
</evidence>
<dbReference type="InterPro" id="IPR013083">
    <property type="entry name" value="Znf_RING/FYVE/PHD"/>
</dbReference>
<dbReference type="SMART" id="SM00184">
    <property type="entry name" value="RING"/>
    <property type="match status" value="1"/>
</dbReference>
<dbReference type="Pfam" id="PF00643">
    <property type="entry name" value="zf-B_box"/>
    <property type="match status" value="1"/>
</dbReference>
<dbReference type="InterPro" id="IPR001841">
    <property type="entry name" value="Znf_RING"/>
</dbReference>
<feature type="domain" description="RING-type" evidence="7">
    <location>
        <begin position="15"/>
        <end position="55"/>
    </location>
</feature>
<dbReference type="Pfam" id="PF25600">
    <property type="entry name" value="TRIM_CC"/>
    <property type="match status" value="1"/>
</dbReference>
<evidence type="ECO:0000256" key="3">
    <source>
        <dbReference type="ARBA" id="ARBA00022833"/>
    </source>
</evidence>
<dbReference type="SUPFAM" id="SSF57845">
    <property type="entry name" value="B-box zinc-binding domain"/>
    <property type="match status" value="1"/>
</dbReference>
<evidence type="ECO:0000313" key="10">
    <source>
        <dbReference type="Proteomes" id="UP000694620"/>
    </source>
</evidence>
<dbReference type="GeneTree" id="ENSGT01150000286950"/>
<dbReference type="InterPro" id="IPR051051">
    <property type="entry name" value="E3_ubiq-ligase_TRIM/RNF"/>
</dbReference>
<dbReference type="PROSITE" id="PS00518">
    <property type="entry name" value="ZF_RING_1"/>
    <property type="match status" value="1"/>
</dbReference>
<dbReference type="SUPFAM" id="SSF57850">
    <property type="entry name" value="RING/U-box"/>
    <property type="match status" value="1"/>
</dbReference>
<dbReference type="Gene3D" id="4.10.830.40">
    <property type="match status" value="1"/>
</dbReference>
<keyword evidence="3" id="KW-0862">Zinc</keyword>
<proteinExistence type="predicted"/>
<dbReference type="PANTHER" id="PTHR25465:SF5">
    <property type="entry name" value="E3 UBIQUITIN_ISG15 LIGASE TRIM25-RELATED"/>
    <property type="match status" value="1"/>
</dbReference>
<dbReference type="SMART" id="SM00336">
    <property type="entry name" value="BBOX"/>
    <property type="match status" value="2"/>
</dbReference>
<accession>A0A8C4SWX6</accession>
<evidence type="ECO:0000256" key="6">
    <source>
        <dbReference type="SAM" id="MobiDB-lite"/>
    </source>
</evidence>
<reference evidence="9" key="3">
    <citation type="submission" date="2025-09" db="UniProtKB">
        <authorList>
            <consortium name="Ensembl"/>
        </authorList>
    </citation>
    <scope>IDENTIFICATION</scope>
</reference>
<dbReference type="PANTHER" id="PTHR25465">
    <property type="entry name" value="B-BOX DOMAIN CONTAINING"/>
    <property type="match status" value="1"/>
</dbReference>
<dbReference type="InterPro" id="IPR017907">
    <property type="entry name" value="Znf_RING_CS"/>
</dbReference>
<evidence type="ECO:0000256" key="2">
    <source>
        <dbReference type="ARBA" id="ARBA00022771"/>
    </source>
</evidence>
<evidence type="ECO:0000256" key="1">
    <source>
        <dbReference type="ARBA" id="ARBA00022723"/>
    </source>
</evidence>
<dbReference type="InterPro" id="IPR000315">
    <property type="entry name" value="Znf_B-box"/>
</dbReference>
<name>A0A8C4SWX6_ERPCA</name>
<dbReference type="Pfam" id="PF13445">
    <property type="entry name" value="zf-RING_UBOX"/>
    <property type="match status" value="1"/>
</dbReference>
<dbReference type="PROSITE" id="PS50119">
    <property type="entry name" value="ZF_BBOX"/>
    <property type="match status" value="1"/>
</dbReference>
<dbReference type="PROSITE" id="PS50089">
    <property type="entry name" value="ZF_RING_2"/>
    <property type="match status" value="1"/>
</dbReference>
<dbReference type="Gene3D" id="3.30.40.10">
    <property type="entry name" value="Zinc/RING finger domain, C3HC4 (zinc finger)"/>
    <property type="match status" value="1"/>
</dbReference>
<reference evidence="9" key="1">
    <citation type="submission" date="2021-06" db="EMBL/GenBank/DDBJ databases">
        <authorList>
            <consortium name="Wellcome Sanger Institute Data Sharing"/>
        </authorList>
    </citation>
    <scope>NUCLEOTIDE SEQUENCE [LARGE SCALE GENOMIC DNA]</scope>
</reference>
<dbReference type="Gene3D" id="3.30.160.60">
    <property type="entry name" value="Classic Zinc Finger"/>
    <property type="match status" value="1"/>
</dbReference>
<keyword evidence="10" id="KW-1185">Reference proteome</keyword>
<dbReference type="InterPro" id="IPR027370">
    <property type="entry name" value="Znf-RING_euk"/>
</dbReference>
<sequence>MAEAKISVSSDQFICSVCQDRLKDPVTTTCGHNYCKQCIEDYWDTTENCKCPQCRTTFVLRPVLQRNTVLAEVVEELNKTNPVDVLCDVCIGTKERAVQTCLTCLASYCKTHIEHHRVSEVLKKHKLEVPLPNLNEKLCLKHRKALEVYCRTDQTCICCLCAVTEHRNHDMVTPDTERQERQAQLLTSRRDVKEKMQNKRKTLKRVTVMEAQVKSTAEKEEQKYEETFDLLLQSIGGLRSKVISMIKEHEETELKKVTKIRDQLEKEINELERKDTELEVISQTDDDISFLQNVQSLCIPSVSESTPIIAVKEHFLADTLRQNLLSVNESLNKINYSDFVKTSETGEKSEDTKTKTQQDSEFLSQYPYRSGLTQMKPPATCGQNDQGQSTDNESGKTEIEATLGGRKIRSVQTSKDPEYEVEILTDSFLESQSKYLCSVQENLKKIENKQVHLMSRLPEVKKETKGQAFQNWFSRSFWFPYKVLVIEVVDSNKTGNTEVMFFNGLSRKLDDNDIIIQKAQLDNQSRNLVLLFCPIVSRIRTDIAVALKKVSSNKKIILVVMYRTSNPEFIVADSSRYVEQENVVLTVDCLFTETIGLLNYNTSQQSQPSGTCFFYR</sequence>
<keyword evidence="2 4" id="KW-0863">Zinc-finger</keyword>
<gene>
    <name evidence="9" type="primary">LOC114662964</name>
</gene>
<dbReference type="CDD" id="cd19769">
    <property type="entry name" value="Bbox2_TRIM16-like"/>
    <property type="match status" value="1"/>
</dbReference>
<dbReference type="Ensembl" id="ENSECRT00000023037.1">
    <property type="protein sequence ID" value="ENSECRP00000022556.1"/>
    <property type="gene ID" value="ENSECRG00000015264.1"/>
</dbReference>
<protein>
    <submittedName>
        <fullName evidence="9">E3 ubiquitin/ISG15 ligase TRIM25-like</fullName>
    </submittedName>
</protein>
<organism evidence="9 10">
    <name type="scientific">Erpetoichthys calabaricus</name>
    <name type="common">Rope fish</name>
    <name type="synonym">Calamoichthys calabaricus</name>
    <dbReference type="NCBI Taxonomy" id="27687"/>
    <lineage>
        <taxon>Eukaryota</taxon>
        <taxon>Metazoa</taxon>
        <taxon>Chordata</taxon>
        <taxon>Craniata</taxon>
        <taxon>Vertebrata</taxon>
        <taxon>Euteleostomi</taxon>
        <taxon>Actinopterygii</taxon>
        <taxon>Polypteriformes</taxon>
        <taxon>Polypteridae</taxon>
        <taxon>Erpetoichthys</taxon>
    </lineage>
</organism>